<dbReference type="AlphaFoldDB" id="A0A748IEI9"/>
<protein>
    <submittedName>
        <fullName evidence="2">Phage tail protein</fullName>
    </submittedName>
</protein>
<accession>A0A748IEI9</accession>
<sequence length="20" mass="2260">NVTTEAKYKAIKWPEVPDVA</sequence>
<evidence type="ECO:0000313" key="1">
    <source>
        <dbReference type="EMBL" id="HAF5057129.1"/>
    </source>
</evidence>
<name>A0A748IEI9_SALPT</name>
<reference evidence="2" key="1">
    <citation type="journal article" date="2018" name="Genome Biol.">
        <title>SKESA: strategic k-mer extension for scrupulous assemblies.</title>
        <authorList>
            <person name="Souvorov A."/>
            <person name="Agarwala R."/>
            <person name="Lipman D.J."/>
        </authorList>
    </citation>
    <scope>NUCLEOTIDE SEQUENCE</scope>
    <source>
        <strain evidence="2">31</strain>
    </source>
</reference>
<comment type="caution">
    <text evidence="2">The sequence shown here is derived from an EMBL/GenBank/DDBJ whole genome shotgun (WGS) entry which is preliminary data.</text>
</comment>
<reference evidence="2" key="2">
    <citation type="submission" date="2020-02" db="EMBL/GenBank/DDBJ databases">
        <authorList>
            <consortium name="NCBI Pathogen Detection Project"/>
        </authorList>
    </citation>
    <scope>NUCLEOTIDE SEQUENCE</scope>
    <source>
        <strain evidence="2">31</strain>
    </source>
</reference>
<gene>
    <name evidence="1" type="ORF">G7886_002801</name>
    <name evidence="2" type="ORF">G7886_004461</name>
</gene>
<proteinExistence type="predicted"/>
<organism evidence="2">
    <name type="scientific">Salmonella paratyphi A</name>
    <dbReference type="NCBI Taxonomy" id="54388"/>
    <lineage>
        <taxon>Bacteria</taxon>
        <taxon>Pseudomonadati</taxon>
        <taxon>Pseudomonadota</taxon>
        <taxon>Gammaproteobacteria</taxon>
        <taxon>Enterobacterales</taxon>
        <taxon>Enterobacteriaceae</taxon>
        <taxon>Salmonella</taxon>
    </lineage>
</organism>
<evidence type="ECO:0000313" key="2">
    <source>
        <dbReference type="EMBL" id="HAF5058702.1"/>
    </source>
</evidence>
<dbReference type="EMBL" id="DAAVJO010000056">
    <property type="protein sequence ID" value="HAF5058702.1"/>
    <property type="molecule type" value="Genomic_DNA"/>
</dbReference>
<dbReference type="EMBL" id="DAAVJO010000019">
    <property type="protein sequence ID" value="HAF5057129.1"/>
    <property type="molecule type" value="Genomic_DNA"/>
</dbReference>
<feature type="non-terminal residue" evidence="2">
    <location>
        <position position="1"/>
    </location>
</feature>